<dbReference type="Gene3D" id="2.80.10.50">
    <property type="match status" value="1"/>
</dbReference>
<evidence type="ECO:0000313" key="3">
    <source>
        <dbReference type="EnsemblPlants" id="Bo00722s140.1"/>
    </source>
</evidence>
<proteinExistence type="predicted"/>
<keyword evidence="2" id="KW-0732">Signal</keyword>
<keyword evidence="1" id="KW-0175">Coiled coil</keyword>
<reference evidence="3" key="2">
    <citation type="submission" date="2015-06" db="UniProtKB">
        <authorList>
            <consortium name="EnsemblPlants"/>
        </authorList>
    </citation>
    <scope>IDENTIFICATION</scope>
</reference>
<protein>
    <recommendedName>
        <fullName evidence="5">Myb-like domain-containing protein</fullName>
    </recommendedName>
</protein>
<dbReference type="InterPro" id="IPR002160">
    <property type="entry name" value="Prot_inh_Kunz-lg"/>
</dbReference>
<name>A0A0D2ZQT3_BRAOL</name>
<dbReference type="Proteomes" id="UP000032141">
    <property type="component" value="Unassembled WGS sequence"/>
</dbReference>
<feature type="coiled-coil region" evidence="1">
    <location>
        <begin position="432"/>
        <end position="462"/>
    </location>
</feature>
<dbReference type="Pfam" id="PF04827">
    <property type="entry name" value="Plant_tran"/>
    <property type="match status" value="1"/>
</dbReference>
<dbReference type="PANTHER" id="PTHR47150">
    <property type="entry name" value="OS12G0169200 PROTEIN"/>
    <property type="match status" value="1"/>
</dbReference>
<evidence type="ECO:0000313" key="4">
    <source>
        <dbReference type="Proteomes" id="UP000032141"/>
    </source>
</evidence>
<sequence>MSSFPLVSFLITLLLAAAVCTHGQEWVRDTNGNRVRINDQYFIQPAGNTGNNGGGLVPLAAKISLCLLGITQALPGEPGVQVSFSFPPTLIPPLPFSPVRTNFGITIEFKSNVCKDISKFWEVDGSSLISEEPAIQIGGNPRERNSRFKIEKVGEEGRTNIYRFTTSDGTVGAIPGPLDSSQLVLTNDVAKTIFFKFIKVNAVTTDNDGLHFRQPSVMGVQQEVERLKVRVHEHEKLLRECEALKAQVRMLVKCVSELERVLTQSPQESSVKERRKWSVKEDLILIGAWLNTSKDSIVSTEQKGGAFWKRIVEYYNSSPLLIGKVPRELGQCKQRWARINDLVCKFAGCYEMALREQRSGQNDHDMMKAALDIFYSDQNMKFNLEHAWRELRHDVKWCSTYLEKDNDKRKTADNPVAEPEERERPIGVKAAKAAEKRKKTGKEEELAKLEGLLEMKKQISKQSEVQDHVPDEDKRWCLFLVQSQAVFMRIVDRLSENVSFFQQRRDAVGRLGLSPLQKCTAALRMLAYGCAADAVDEYLRLGKSTTLSCLSNFTEGVIQLFGDEYLGRPTPEDLQRLLDIGEIRGFPGMIGSIDCMHWEWKNFPTAWKGQYTRGSGKPTIVLEDVASQDLWI</sequence>
<dbReference type="AlphaFoldDB" id="A0A0D2ZQT3"/>
<keyword evidence="4" id="KW-1185">Reference proteome</keyword>
<dbReference type="HOGENOM" id="CLU_433041_0_0_1"/>
<evidence type="ECO:0000256" key="2">
    <source>
        <dbReference type="SAM" id="SignalP"/>
    </source>
</evidence>
<feature type="coiled-coil region" evidence="1">
    <location>
        <begin position="217"/>
        <end position="244"/>
    </location>
</feature>
<evidence type="ECO:0008006" key="5">
    <source>
        <dbReference type="Google" id="ProtNLM"/>
    </source>
</evidence>
<dbReference type="GO" id="GO:0004866">
    <property type="term" value="F:endopeptidase inhibitor activity"/>
    <property type="evidence" value="ECO:0007669"/>
    <property type="project" value="InterPro"/>
</dbReference>
<dbReference type="SUPFAM" id="SSF50386">
    <property type="entry name" value="STI-like"/>
    <property type="match status" value="1"/>
</dbReference>
<reference evidence="3" key="1">
    <citation type="journal article" date="2014" name="Genome Biol.">
        <title>Transcriptome and methylome profiling reveals relics of genome dominance in the mesopolyploid Brassica oleracea.</title>
        <authorList>
            <person name="Parkin I.A."/>
            <person name="Koh C."/>
            <person name="Tang H."/>
            <person name="Robinson S.J."/>
            <person name="Kagale S."/>
            <person name="Clarke W.E."/>
            <person name="Town C.D."/>
            <person name="Nixon J."/>
            <person name="Krishnakumar V."/>
            <person name="Bidwell S.L."/>
            <person name="Denoeud F."/>
            <person name="Belcram H."/>
            <person name="Links M.G."/>
            <person name="Just J."/>
            <person name="Clarke C."/>
            <person name="Bender T."/>
            <person name="Huebert T."/>
            <person name="Mason A.S."/>
            <person name="Pires J.C."/>
            <person name="Barker G."/>
            <person name="Moore J."/>
            <person name="Walley P.G."/>
            <person name="Manoli S."/>
            <person name="Batley J."/>
            <person name="Edwards D."/>
            <person name="Nelson M.N."/>
            <person name="Wang X."/>
            <person name="Paterson A.H."/>
            <person name="King G."/>
            <person name="Bancroft I."/>
            <person name="Chalhoub B."/>
            <person name="Sharpe A.G."/>
        </authorList>
    </citation>
    <scope>NUCLEOTIDE SEQUENCE [LARGE SCALE GENOMIC DNA]</scope>
    <source>
        <strain evidence="3">cv. TO1000</strain>
    </source>
</reference>
<dbReference type="STRING" id="109376.A0A0D2ZQT3"/>
<dbReference type="Gramene" id="Bo00722s140.1">
    <property type="protein sequence ID" value="Bo00722s140.1"/>
    <property type="gene ID" value="Bo00722s140"/>
</dbReference>
<feature type="signal peptide" evidence="2">
    <location>
        <begin position="1"/>
        <end position="23"/>
    </location>
</feature>
<feature type="chain" id="PRO_5002271662" description="Myb-like domain-containing protein" evidence="2">
    <location>
        <begin position="24"/>
        <end position="632"/>
    </location>
</feature>
<dbReference type="PROSITE" id="PS00283">
    <property type="entry name" value="SOYBEAN_KUNITZ"/>
    <property type="match status" value="1"/>
</dbReference>
<dbReference type="EnsemblPlants" id="Bo00722s140.1">
    <property type="protein sequence ID" value="Bo00722s140.1"/>
    <property type="gene ID" value="Bo00722s140"/>
</dbReference>
<dbReference type="Pfam" id="PF00197">
    <property type="entry name" value="Kunitz_legume"/>
    <property type="match status" value="1"/>
</dbReference>
<dbReference type="InterPro" id="IPR011065">
    <property type="entry name" value="Kunitz_inhibitor_STI-like_sf"/>
</dbReference>
<dbReference type="SMART" id="SM00452">
    <property type="entry name" value="STI"/>
    <property type="match status" value="1"/>
</dbReference>
<dbReference type="PANTHER" id="PTHR47150:SF5">
    <property type="entry name" value="OS07G0546750 PROTEIN"/>
    <property type="match status" value="1"/>
</dbReference>
<dbReference type="InterPro" id="IPR006912">
    <property type="entry name" value="Harbinger_derived_prot"/>
</dbReference>
<evidence type="ECO:0000256" key="1">
    <source>
        <dbReference type="SAM" id="Coils"/>
    </source>
</evidence>
<accession>A0A0D2ZQT3</accession>
<organism evidence="3 4">
    <name type="scientific">Brassica oleracea var. oleracea</name>
    <dbReference type="NCBI Taxonomy" id="109376"/>
    <lineage>
        <taxon>Eukaryota</taxon>
        <taxon>Viridiplantae</taxon>
        <taxon>Streptophyta</taxon>
        <taxon>Embryophyta</taxon>
        <taxon>Tracheophyta</taxon>
        <taxon>Spermatophyta</taxon>
        <taxon>Magnoliopsida</taxon>
        <taxon>eudicotyledons</taxon>
        <taxon>Gunneridae</taxon>
        <taxon>Pentapetalae</taxon>
        <taxon>rosids</taxon>
        <taxon>malvids</taxon>
        <taxon>Brassicales</taxon>
        <taxon>Brassicaceae</taxon>
        <taxon>Brassiceae</taxon>
        <taxon>Brassica</taxon>
    </lineage>
</organism>